<dbReference type="AlphaFoldDB" id="A0AAD0AZE4"/>
<protein>
    <recommendedName>
        <fullName evidence="5">Urease accessory protein UreE</fullName>
    </recommendedName>
</protein>
<comment type="function">
    <text evidence="5">Involved in urease metallocenter assembly. Binds nickel. Probably functions as a nickel donor during metallocenter assembly.</text>
</comment>
<evidence type="ECO:0000256" key="2">
    <source>
        <dbReference type="ARBA" id="ARBA00022490"/>
    </source>
</evidence>
<dbReference type="NCBIfam" id="NF009751">
    <property type="entry name" value="PRK13261.1-1"/>
    <property type="match status" value="1"/>
</dbReference>
<evidence type="ECO:0000313" key="8">
    <source>
        <dbReference type="EMBL" id="ATW70718.1"/>
    </source>
</evidence>
<dbReference type="Pfam" id="PF05194">
    <property type="entry name" value="UreE_C"/>
    <property type="match status" value="1"/>
</dbReference>
<dbReference type="PIRSF" id="PIRSF036402">
    <property type="entry name" value="Ureas_acces_UreE"/>
    <property type="match status" value="1"/>
</dbReference>
<dbReference type="GO" id="GO:0006457">
    <property type="term" value="P:protein folding"/>
    <property type="evidence" value="ECO:0007669"/>
    <property type="project" value="InterPro"/>
</dbReference>
<dbReference type="Pfam" id="PF02814">
    <property type="entry name" value="UreE_N"/>
    <property type="match status" value="1"/>
</dbReference>
<dbReference type="SUPFAM" id="SSF69287">
    <property type="entry name" value="Urease metallochaperone UreE, N-terminal domain"/>
    <property type="match status" value="1"/>
</dbReference>
<evidence type="ECO:0000259" key="7">
    <source>
        <dbReference type="SMART" id="SM00988"/>
    </source>
</evidence>
<evidence type="ECO:0000256" key="1">
    <source>
        <dbReference type="ARBA" id="ARBA00004496"/>
    </source>
</evidence>
<dbReference type="InterPro" id="IPR036118">
    <property type="entry name" value="UreE_N_sf"/>
</dbReference>
<feature type="compositionally biased region" description="Basic residues" evidence="6">
    <location>
        <begin position="156"/>
        <end position="168"/>
    </location>
</feature>
<dbReference type="InterPro" id="IPR004029">
    <property type="entry name" value="UreE_N"/>
</dbReference>
<organism evidence="8">
    <name type="scientific">Faucicola osloensis</name>
    <name type="common">Moraxella osloensis</name>
    <dbReference type="NCBI Taxonomy" id="34062"/>
    <lineage>
        <taxon>Bacteria</taxon>
        <taxon>Pseudomonadati</taxon>
        <taxon>Pseudomonadota</taxon>
        <taxon>Gammaproteobacteria</taxon>
        <taxon>Moraxellales</taxon>
        <taxon>Moraxellaceae</taxon>
        <taxon>Faucicola</taxon>
    </lineage>
</organism>
<dbReference type="SMART" id="SM00988">
    <property type="entry name" value="UreE_N"/>
    <property type="match status" value="1"/>
</dbReference>
<dbReference type="SUPFAM" id="SSF69737">
    <property type="entry name" value="Urease metallochaperone UreE, C-terminal domain"/>
    <property type="match status" value="1"/>
</dbReference>
<dbReference type="GO" id="GO:0016151">
    <property type="term" value="F:nickel cation binding"/>
    <property type="evidence" value="ECO:0007669"/>
    <property type="project" value="UniProtKB-UniRule"/>
</dbReference>
<dbReference type="GO" id="GO:0005737">
    <property type="term" value="C:cytoplasm"/>
    <property type="evidence" value="ECO:0007669"/>
    <property type="project" value="UniProtKB-SubCell"/>
</dbReference>
<evidence type="ECO:0000256" key="6">
    <source>
        <dbReference type="SAM" id="MobiDB-lite"/>
    </source>
</evidence>
<name>A0AAD0AZE4_FAUOS</name>
<dbReference type="InterPro" id="IPR012406">
    <property type="entry name" value="UreE"/>
</dbReference>
<dbReference type="HAMAP" id="MF_00822">
    <property type="entry name" value="UreE"/>
    <property type="match status" value="1"/>
</dbReference>
<dbReference type="Gene3D" id="2.60.260.20">
    <property type="entry name" value="Urease metallochaperone UreE, N-terminal domain"/>
    <property type="match status" value="1"/>
</dbReference>
<feature type="region of interest" description="Disordered" evidence="6">
    <location>
        <begin position="151"/>
        <end position="175"/>
    </location>
</feature>
<keyword evidence="4 5" id="KW-0143">Chaperone</keyword>
<gene>
    <name evidence="5" type="primary">ureE</name>
    <name evidence="8" type="ORF">YHS_11675</name>
</gene>
<dbReference type="Gene3D" id="3.30.70.790">
    <property type="entry name" value="UreE, C-terminal domain"/>
    <property type="match status" value="1"/>
</dbReference>
<evidence type="ECO:0000256" key="3">
    <source>
        <dbReference type="ARBA" id="ARBA00022596"/>
    </source>
</evidence>
<dbReference type="EMBL" id="CP024176">
    <property type="protein sequence ID" value="ATW70718.1"/>
    <property type="molecule type" value="Genomic_DNA"/>
</dbReference>
<comment type="similarity">
    <text evidence="5">Belongs to the UreE family.</text>
</comment>
<keyword evidence="3 5" id="KW-0533">Nickel</keyword>
<keyword evidence="2 5" id="KW-0963">Cytoplasm</keyword>
<dbReference type="CDD" id="cd00571">
    <property type="entry name" value="UreE"/>
    <property type="match status" value="1"/>
</dbReference>
<evidence type="ECO:0000256" key="4">
    <source>
        <dbReference type="ARBA" id="ARBA00023186"/>
    </source>
</evidence>
<reference evidence="8" key="1">
    <citation type="submission" date="2017-11" db="EMBL/GenBank/DDBJ databases">
        <title>Complete Genome Sequence from Moraxella oslensis YHS isolated from human skin.</title>
        <authorList>
            <person name="Lee K."/>
            <person name="Lim J.Y."/>
            <person name="Hwang I."/>
        </authorList>
    </citation>
    <scope>NUCLEOTIDE SEQUENCE</scope>
    <source>
        <strain evidence="8">YHS</strain>
    </source>
</reference>
<dbReference type="InterPro" id="IPR007864">
    <property type="entry name" value="UreE_C_dom"/>
</dbReference>
<dbReference type="GO" id="GO:0051082">
    <property type="term" value="F:unfolded protein binding"/>
    <property type="evidence" value="ECO:0007669"/>
    <property type="project" value="UniProtKB-UniRule"/>
</dbReference>
<sequence length="195" mass="21584">MKIFTQRLEQPTAEQTAILATQQQNGQYLQLDFDTRQRSRFRATLQNGEAVGIDLPRTGTLKDGDVVQNASGDIIQIFAKPQTLTKVTADNAFELMRGAYHLGNRHVPLMLVQHDNDYALYFEPDYVLADMLVKLGLTVSEVEHAFEPETGAYGHSHGHAHGHGHGHGHGHDNRLSHADTQSAIVGDLTKATFFS</sequence>
<dbReference type="GO" id="GO:0019627">
    <property type="term" value="P:urea metabolic process"/>
    <property type="evidence" value="ECO:0007669"/>
    <property type="project" value="InterPro"/>
</dbReference>
<feature type="domain" description="UreE urease accessory N-terminal" evidence="7">
    <location>
        <begin position="12"/>
        <end position="75"/>
    </location>
</feature>
<proteinExistence type="inferred from homology"/>
<dbReference type="GO" id="GO:0065003">
    <property type="term" value="P:protein-containing complex assembly"/>
    <property type="evidence" value="ECO:0007669"/>
    <property type="project" value="InterPro"/>
</dbReference>
<evidence type="ECO:0000256" key="5">
    <source>
        <dbReference type="HAMAP-Rule" id="MF_00822"/>
    </source>
</evidence>
<accession>A0AAD0AZE4</accession>
<comment type="subcellular location">
    <subcellularLocation>
        <location evidence="1 5">Cytoplasm</location>
    </subcellularLocation>
</comment>